<name>A0A069CTN7_WEIOS</name>
<dbReference type="Pfam" id="PF07006">
    <property type="entry name" value="DUF1310"/>
    <property type="match status" value="1"/>
</dbReference>
<evidence type="ECO:0000313" key="1">
    <source>
        <dbReference type="EMBL" id="GAK30824.1"/>
    </source>
</evidence>
<organism evidence="1 2">
    <name type="scientific">Weissella oryzae (strain DSM 25784 / JCM 18191 / LMG 30913 / SG25)</name>
    <dbReference type="NCBI Taxonomy" id="1329250"/>
    <lineage>
        <taxon>Bacteria</taxon>
        <taxon>Bacillati</taxon>
        <taxon>Bacillota</taxon>
        <taxon>Bacilli</taxon>
        <taxon>Lactobacillales</taxon>
        <taxon>Lactobacillaceae</taxon>
        <taxon>Weissella</taxon>
    </lineage>
</organism>
<proteinExistence type="predicted"/>
<reference evidence="2" key="1">
    <citation type="journal article" date="2014" name="Genome Announc.">
        <title>Draft genome sequence of Weissella oryzae SG25T, isolated from fermented rice grains.</title>
        <authorList>
            <person name="Tanizawa Y."/>
            <person name="Fujisawa T."/>
            <person name="Mochizuki T."/>
            <person name="Kaminuma E."/>
            <person name="Suzuki Y."/>
            <person name="Nakamura Y."/>
            <person name="Tohno M."/>
        </authorList>
    </citation>
    <scope>NUCLEOTIDE SEQUENCE [LARGE SCALE GENOMIC DNA]</scope>
    <source>
        <strain evidence="2">DSM 25784 / JCM 18191 / LMG 30913 / SG25</strain>
    </source>
</reference>
<dbReference type="Gene3D" id="3.10.450.130">
    <property type="entry name" value="folded 79 residue fragment of lin0334 like domains"/>
    <property type="match status" value="1"/>
</dbReference>
<dbReference type="Proteomes" id="UP000030643">
    <property type="component" value="Unassembled WGS sequence"/>
</dbReference>
<dbReference type="OrthoDB" id="2186626at2"/>
<dbReference type="RefSeq" id="WP_027698890.1">
    <property type="nucleotide sequence ID" value="NZ_DF820488.1"/>
</dbReference>
<dbReference type="EMBL" id="DF820488">
    <property type="protein sequence ID" value="GAK30824.1"/>
    <property type="molecule type" value="Genomic_DNA"/>
</dbReference>
<protein>
    <submittedName>
        <fullName evidence="1">Uncharacterized protein</fullName>
    </submittedName>
</protein>
<gene>
    <name evidence="1" type="ORF">WOSG25_050960</name>
</gene>
<keyword evidence="2" id="KW-1185">Reference proteome</keyword>
<dbReference type="InterPro" id="IPR010738">
    <property type="entry name" value="DUF1310"/>
</dbReference>
<accession>A0A069CTN7</accession>
<dbReference type="AlphaFoldDB" id="A0A069CTN7"/>
<evidence type="ECO:0000313" key="2">
    <source>
        <dbReference type="Proteomes" id="UP000030643"/>
    </source>
</evidence>
<sequence length="98" mass="10905">MIEAEGARLQTEMIKVANSKETENVILSHLAKGDPNHKINKIQIIDKTVHKSPAGGVLFEGFINDDEALNFNAGINKEENKYIGTNITPRARLCKFLE</sequence>